<organism evidence="1 2">
    <name type="scientific">Paenibacillus melissococcoides</name>
    <dbReference type="NCBI Taxonomy" id="2912268"/>
    <lineage>
        <taxon>Bacteria</taxon>
        <taxon>Bacillati</taxon>
        <taxon>Bacillota</taxon>
        <taxon>Bacilli</taxon>
        <taxon>Bacillales</taxon>
        <taxon>Paenibacillaceae</taxon>
        <taxon>Paenibacillus</taxon>
    </lineage>
</organism>
<name>A0ABM9GBA1_9BACL</name>
<evidence type="ECO:0000313" key="1">
    <source>
        <dbReference type="EMBL" id="CAH8248487.1"/>
    </source>
</evidence>
<proteinExistence type="predicted"/>
<evidence type="ECO:0008006" key="3">
    <source>
        <dbReference type="Google" id="ProtNLM"/>
    </source>
</evidence>
<comment type="caution">
    <text evidence="1">The sequence shown here is derived from an EMBL/GenBank/DDBJ whole genome shotgun (WGS) entry which is preliminary data.</text>
</comment>
<gene>
    <name evidence="1" type="ORF">WJ0W_007154</name>
</gene>
<evidence type="ECO:0000313" key="2">
    <source>
        <dbReference type="Proteomes" id="UP001154322"/>
    </source>
</evidence>
<accession>A0ABM9GBA1</accession>
<dbReference type="EMBL" id="CALYLO010000010">
    <property type="protein sequence ID" value="CAH8248487.1"/>
    <property type="molecule type" value="Genomic_DNA"/>
</dbReference>
<dbReference type="RefSeq" id="WP_261945454.1">
    <property type="nucleotide sequence ID" value="NZ_CALYLO010000010.1"/>
</dbReference>
<reference evidence="1" key="1">
    <citation type="submission" date="2022-06" db="EMBL/GenBank/DDBJ databases">
        <authorList>
            <person name="Dietemann V."/>
            <person name="Ory F."/>
            <person name="Dainat B."/>
            <person name="Oberhansli S."/>
        </authorList>
    </citation>
    <scope>NUCLEOTIDE SEQUENCE</scope>
    <source>
        <strain evidence="1">Ena-SAMPLE-TAB-26-04-2022-14:26:32:270-5432</strain>
    </source>
</reference>
<protein>
    <recommendedName>
        <fullName evidence="3">MerR family transcriptional regulator</fullName>
    </recommendedName>
</protein>
<keyword evidence="2" id="KW-1185">Reference proteome</keyword>
<sequence length="223" mass="26546">MEEGKLQEEQYYQLADFSSKVGKHYTTVSKWFNTLEEKRIHYVTRAADKQRVFDGLDLEIGKLIVTLRDQGWTFDGIYGYLQTDKQETRPFPPDFTSENGQSTDIEEIRQVMSLEFQRMLEQHTQVLNNKLLLIQETNETKKIEERQQTVTNMITNNRINMQLEIEALNKWAALPASERMIRTGVFFKREDTLKRTLYVKQYVLEHFAERLNEELKRKTETDH</sequence>
<dbReference type="Proteomes" id="UP001154322">
    <property type="component" value="Unassembled WGS sequence"/>
</dbReference>